<sequence>MVFYAAKGASRLREVYPRHHAYVEQFARDGGLLAIGTFDDPVTGGQPKMFAHSRMCHSSTSPARTKGSFSA</sequence>
<evidence type="ECO:0008006" key="3">
    <source>
        <dbReference type="Google" id="ProtNLM"/>
    </source>
</evidence>
<gene>
    <name evidence="1" type="ORF">GCM10007170_30780</name>
</gene>
<proteinExistence type="predicted"/>
<keyword evidence="2" id="KW-1185">Reference proteome</keyword>
<protein>
    <recommendedName>
        <fullName evidence="3">YCII-related domain-containing protein</fullName>
    </recommendedName>
</protein>
<evidence type="ECO:0000313" key="2">
    <source>
        <dbReference type="Proteomes" id="UP000643279"/>
    </source>
</evidence>
<dbReference type="EMBL" id="BMFW01000017">
    <property type="protein sequence ID" value="GGH98379.1"/>
    <property type="molecule type" value="Genomic_DNA"/>
</dbReference>
<organism evidence="1 2">
    <name type="scientific">Arthrobacter liuii</name>
    <dbReference type="NCBI Taxonomy" id="1476996"/>
    <lineage>
        <taxon>Bacteria</taxon>
        <taxon>Bacillati</taxon>
        <taxon>Actinomycetota</taxon>
        <taxon>Actinomycetes</taxon>
        <taxon>Micrococcales</taxon>
        <taxon>Micrococcaceae</taxon>
        <taxon>Arthrobacter</taxon>
    </lineage>
</organism>
<name>A0ABQ2AUW6_9MICC</name>
<reference evidence="2" key="1">
    <citation type="journal article" date="2019" name="Int. J. Syst. Evol. Microbiol.">
        <title>The Global Catalogue of Microorganisms (GCM) 10K type strain sequencing project: providing services to taxonomists for standard genome sequencing and annotation.</title>
        <authorList>
            <consortium name="The Broad Institute Genomics Platform"/>
            <consortium name="The Broad Institute Genome Sequencing Center for Infectious Disease"/>
            <person name="Wu L."/>
            <person name="Ma J."/>
        </authorList>
    </citation>
    <scope>NUCLEOTIDE SEQUENCE [LARGE SCALE GENOMIC DNA]</scope>
    <source>
        <strain evidence="2">CGMCC 1.12778</strain>
    </source>
</reference>
<accession>A0ABQ2AUW6</accession>
<dbReference type="Proteomes" id="UP000643279">
    <property type="component" value="Unassembled WGS sequence"/>
</dbReference>
<evidence type="ECO:0000313" key="1">
    <source>
        <dbReference type="EMBL" id="GGH98379.1"/>
    </source>
</evidence>
<comment type="caution">
    <text evidence="1">The sequence shown here is derived from an EMBL/GenBank/DDBJ whole genome shotgun (WGS) entry which is preliminary data.</text>
</comment>